<dbReference type="AlphaFoldDB" id="A0A9W9YLZ2"/>
<feature type="compositionally biased region" description="Polar residues" evidence="1">
    <location>
        <begin position="118"/>
        <end position="133"/>
    </location>
</feature>
<gene>
    <name evidence="3" type="ORF">OS493_023838</name>
</gene>
<evidence type="ECO:0000313" key="3">
    <source>
        <dbReference type="EMBL" id="KAJ7357704.1"/>
    </source>
</evidence>
<feature type="compositionally biased region" description="Low complexity" evidence="1">
    <location>
        <begin position="40"/>
        <end position="50"/>
    </location>
</feature>
<evidence type="ECO:0000313" key="4">
    <source>
        <dbReference type="Proteomes" id="UP001163046"/>
    </source>
</evidence>
<feature type="region of interest" description="Disordered" evidence="1">
    <location>
        <begin position="16"/>
        <end position="50"/>
    </location>
</feature>
<keyword evidence="4" id="KW-1185">Reference proteome</keyword>
<feature type="compositionally biased region" description="Polar residues" evidence="1">
    <location>
        <begin position="16"/>
        <end position="38"/>
    </location>
</feature>
<comment type="caution">
    <text evidence="3">The sequence shown here is derived from an EMBL/GenBank/DDBJ whole genome shotgun (WGS) entry which is preliminary data.</text>
</comment>
<dbReference type="EMBL" id="MU827319">
    <property type="protein sequence ID" value="KAJ7357704.1"/>
    <property type="molecule type" value="Genomic_DNA"/>
</dbReference>
<name>A0A9W9YLZ2_9CNID</name>
<proteinExistence type="predicted"/>
<keyword evidence="2" id="KW-1133">Transmembrane helix</keyword>
<evidence type="ECO:0000256" key="2">
    <source>
        <dbReference type="SAM" id="Phobius"/>
    </source>
</evidence>
<feature type="region of interest" description="Disordered" evidence="1">
    <location>
        <begin position="101"/>
        <end position="170"/>
    </location>
</feature>
<feature type="transmembrane region" description="Helical" evidence="2">
    <location>
        <begin position="54"/>
        <end position="78"/>
    </location>
</feature>
<organism evidence="3 4">
    <name type="scientific">Desmophyllum pertusum</name>
    <dbReference type="NCBI Taxonomy" id="174260"/>
    <lineage>
        <taxon>Eukaryota</taxon>
        <taxon>Metazoa</taxon>
        <taxon>Cnidaria</taxon>
        <taxon>Anthozoa</taxon>
        <taxon>Hexacorallia</taxon>
        <taxon>Scleractinia</taxon>
        <taxon>Caryophylliina</taxon>
        <taxon>Caryophylliidae</taxon>
        <taxon>Desmophyllum</taxon>
    </lineage>
</organism>
<dbReference type="Proteomes" id="UP001163046">
    <property type="component" value="Unassembled WGS sequence"/>
</dbReference>
<reference evidence="3" key="1">
    <citation type="submission" date="2023-01" db="EMBL/GenBank/DDBJ databases">
        <title>Genome assembly of the deep-sea coral Lophelia pertusa.</title>
        <authorList>
            <person name="Herrera S."/>
            <person name="Cordes E."/>
        </authorList>
    </citation>
    <scope>NUCLEOTIDE SEQUENCE</scope>
    <source>
        <strain evidence="3">USNM1676648</strain>
        <tissue evidence="3">Polyp</tissue>
    </source>
</reference>
<accession>A0A9W9YLZ2</accession>
<sequence>MYLSDRVPVPPVTFVIKTTNTNTQQTSEGTQPTSTRYPASQGRSEGSSSSISPVGVALGSFFGGVVVTVLIVLLVVFLKRRNNNKNRIAILPMTVRNGTTNGRVAPEGSEAVLPRTPRNGTTNAQAAPANSENVLPRTARNGTTNARVAPENSEANSNRRPQKDDNISPGEILSLCMPCTTCTLL</sequence>
<evidence type="ECO:0000256" key="1">
    <source>
        <dbReference type="SAM" id="MobiDB-lite"/>
    </source>
</evidence>
<keyword evidence="2" id="KW-0812">Transmembrane</keyword>
<protein>
    <submittedName>
        <fullName evidence="3">Uncharacterized protein</fullName>
    </submittedName>
</protein>
<keyword evidence="2" id="KW-0472">Membrane</keyword>